<dbReference type="InterPro" id="IPR029753">
    <property type="entry name" value="D-isomer_DH_CS"/>
</dbReference>
<dbReference type="Pfam" id="PF02826">
    <property type="entry name" value="2-Hacid_dh_C"/>
    <property type="match status" value="1"/>
</dbReference>
<dbReference type="AlphaFoldDB" id="A0A381X490"/>
<evidence type="ECO:0008006" key="7">
    <source>
        <dbReference type="Google" id="ProtNLM"/>
    </source>
</evidence>
<dbReference type="InterPro" id="IPR006140">
    <property type="entry name" value="D-isomer_DH_NAD-bd"/>
</dbReference>
<evidence type="ECO:0000259" key="4">
    <source>
        <dbReference type="Pfam" id="PF00389"/>
    </source>
</evidence>
<dbReference type="InterPro" id="IPR036291">
    <property type="entry name" value="NAD(P)-bd_dom_sf"/>
</dbReference>
<organism evidence="6">
    <name type="scientific">marine metagenome</name>
    <dbReference type="NCBI Taxonomy" id="408172"/>
    <lineage>
        <taxon>unclassified sequences</taxon>
        <taxon>metagenomes</taxon>
        <taxon>ecological metagenomes</taxon>
    </lineage>
</organism>
<name>A0A381X490_9ZZZZ</name>
<sequence length="320" mass="34366">MSDAAKKIVVLDGHTLNPGDITWDNLAALGELTVYDRTPPEGVTERIGNAEIAFTNKSLLPAEAIKALPTLQYIGVLATGYNVVDIDAAREQSIPVTNIPAYGTASVAQMTFALILELTQQPALHDETVHAGDWTACPDFCYWKKPLVELDGLTLGLVGYGAIGQAVARLGRAFGMKILAHTRTVREEPDTRFVDCETLFAEADVVSLHCPLTDENQGFVNAKLLSQMKPTAFLVNTARGPLVDEAALAKALNEEQIAGAATDVLSVEPPPADNQLLGAKNLIITPHIGWATRAARERLMNIAADNLHAFLRGTPQNVVN</sequence>
<dbReference type="Pfam" id="PF00389">
    <property type="entry name" value="2-Hacid_dh"/>
    <property type="match status" value="1"/>
</dbReference>
<dbReference type="GO" id="GO:0016616">
    <property type="term" value="F:oxidoreductase activity, acting on the CH-OH group of donors, NAD or NADP as acceptor"/>
    <property type="evidence" value="ECO:0007669"/>
    <property type="project" value="InterPro"/>
</dbReference>
<proteinExistence type="inferred from homology"/>
<dbReference type="CDD" id="cd12162">
    <property type="entry name" value="2-Hacid_dh_4"/>
    <property type="match status" value="1"/>
</dbReference>
<dbReference type="EMBL" id="UINC01013779">
    <property type="protein sequence ID" value="SVA59291.1"/>
    <property type="molecule type" value="Genomic_DNA"/>
</dbReference>
<evidence type="ECO:0000259" key="5">
    <source>
        <dbReference type="Pfam" id="PF02826"/>
    </source>
</evidence>
<dbReference type="SUPFAM" id="SSF52283">
    <property type="entry name" value="Formate/glycerate dehydrogenase catalytic domain-like"/>
    <property type="match status" value="1"/>
</dbReference>
<dbReference type="InterPro" id="IPR006139">
    <property type="entry name" value="D-isomer_2_OHA_DH_cat_dom"/>
</dbReference>
<feature type="domain" description="D-isomer specific 2-hydroxyacid dehydrogenase catalytic" evidence="4">
    <location>
        <begin position="25"/>
        <end position="320"/>
    </location>
</feature>
<dbReference type="FunFam" id="3.40.50.720:FF:000203">
    <property type="entry name" value="D-3-phosphoglycerate dehydrogenase (SerA)"/>
    <property type="match status" value="1"/>
</dbReference>
<dbReference type="SUPFAM" id="SSF51735">
    <property type="entry name" value="NAD(P)-binding Rossmann-fold domains"/>
    <property type="match status" value="1"/>
</dbReference>
<feature type="domain" description="D-isomer specific 2-hydroxyacid dehydrogenase NAD-binding" evidence="5">
    <location>
        <begin position="112"/>
        <end position="289"/>
    </location>
</feature>
<evidence type="ECO:0000256" key="3">
    <source>
        <dbReference type="ARBA" id="ARBA00023027"/>
    </source>
</evidence>
<dbReference type="PROSITE" id="PS00671">
    <property type="entry name" value="D_2_HYDROXYACID_DH_3"/>
    <property type="match status" value="1"/>
</dbReference>
<dbReference type="PROSITE" id="PS00670">
    <property type="entry name" value="D_2_HYDROXYACID_DH_2"/>
    <property type="match status" value="1"/>
</dbReference>
<accession>A0A381X490</accession>
<comment type="similarity">
    <text evidence="1">Belongs to the D-isomer specific 2-hydroxyacid dehydrogenase family.</text>
</comment>
<evidence type="ECO:0000256" key="2">
    <source>
        <dbReference type="ARBA" id="ARBA00023002"/>
    </source>
</evidence>
<dbReference type="InterPro" id="IPR050418">
    <property type="entry name" value="D-iso_2-hydroxyacid_DH_PdxB"/>
</dbReference>
<dbReference type="PANTHER" id="PTHR43761:SF1">
    <property type="entry name" value="D-ISOMER SPECIFIC 2-HYDROXYACID DEHYDROGENASE CATALYTIC DOMAIN-CONTAINING PROTEIN-RELATED"/>
    <property type="match status" value="1"/>
</dbReference>
<dbReference type="PANTHER" id="PTHR43761">
    <property type="entry name" value="D-ISOMER SPECIFIC 2-HYDROXYACID DEHYDROGENASE FAMILY PROTEIN (AFU_ORTHOLOGUE AFUA_1G13630)"/>
    <property type="match status" value="1"/>
</dbReference>
<gene>
    <name evidence="6" type="ORF">METZ01_LOCUS112145</name>
</gene>
<keyword evidence="2" id="KW-0560">Oxidoreductase</keyword>
<reference evidence="6" key="1">
    <citation type="submission" date="2018-05" db="EMBL/GenBank/DDBJ databases">
        <authorList>
            <person name="Lanie J.A."/>
            <person name="Ng W.-L."/>
            <person name="Kazmierczak K.M."/>
            <person name="Andrzejewski T.M."/>
            <person name="Davidsen T.M."/>
            <person name="Wayne K.J."/>
            <person name="Tettelin H."/>
            <person name="Glass J.I."/>
            <person name="Rusch D."/>
            <person name="Podicherti R."/>
            <person name="Tsui H.-C.T."/>
            <person name="Winkler M.E."/>
        </authorList>
    </citation>
    <scope>NUCLEOTIDE SEQUENCE</scope>
</reference>
<dbReference type="GO" id="GO:0051287">
    <property type="term" value="F:NAD binding"/>
    <property type="evidence" value="ECO:0007669"/>
    <property type="project" value="InterPro"/>
</dbReference>
<dbReference type="Gene3D" id="3.40.50.720">
    <property type="entry name" value="NAD(P)-binding Rossmann-like Domain"/>
    <property type="match status" value="2"/>
</dbReference>
<evidence type="ECO:0000256" key="1">
    <source>
        <dbReference type="ARBA" id="ARBA00005854"/>
    </source>
</evidence>
<keyword evidence="3" id="KW-0520">NAD</keyword>
<evidence type="ECO:0000313" key="6">
    <source>
        <dbReference type="EMBL" id="SVA59291.1"/>
    </source>
</evidence>
<protein>
    <recommendedName>
        <fullName evidence="7">D-isomer specific 2-hydroxyacid dehydrogenase NAD-binding domain-containing protein</fullName>
    </recommendedName>
</protein>